<evidence type="ECO:0000313" key="15">
    <source>
        <dbReference type="Proteomes" id="UP000233293"/>
    </source>
</evidence>
<feature type="binding site" description="axial binding residue" evidence="12">
    <location>
        <position position="81"/>
    </location>
    <ligand>
        <name>heme</name>
        <dbReference type="ChEBI" id="CHEBI:30413"/>
        <note>ligand shared with second transmembrane subunit</note>
    </ligand>
    <ligandPart>
        <name>Fe</name>
        <dbReference type="ChEBI" id="CHEBI:18248"/>
    </ligandPart>
</feature>
<evidence type="ECO:0000256" key="3">
    <source>
        <dbReference type="ARBA" id="ARBA00007244"/>
    </source>
</evidence>
<dbReference type="InterPro" id="IPR018495">
    <property type="entry name" value="Succ_DH_cyt_bsu_CS"/>
</dbReference>
<dbReference type="EMBL" id="PIUM01000005">
    <property type="protein sequence ID" value="PKU25337.1"/>
    <property type="molecule type" value="Genomic_DNA"/>
</dbReference>
<evidence type="ECO:0000256" key="5">
    <source>
        <dbReference type="ARBA" id="ARBA00022617"/>
    </source>
</evidence>
<evidence type="ECO:0000256" key="1">
    <source>
        <dbReference type="ARBA" id="ARBA00004050"/>
    </source>
</evidence>
<evidence type="ECO:0000256" key="4">
    <source>
        <dbReference type="ARBA" id="ARBA00020076"/>
    </source>
</evidence>
<dbReference type="AlphaFoldDB" id="A0A2N3PY56"/>
<feature type="transmembrane region" description="Helical" evidence="13">
    <location>
        <begin position="102"/>
        <end position="125"/>
    </location>
</feature>
<dbReference type="GO" id="GO:0006099">
    <property type="term" value="P:tricarboxylic acid cycle"/>
    <property type="evidence" value="ECO:0007669"/>
    <property type="project" value="InterPro"/>
</dbReference>
<dbReference type="PANTHER" id="PTHR10978">
    <property type="entry name" value="SUCCINATE DEHYDROGENASE CYTOCHROME B560 SUBUNIT"/>
    <property type="match status" value="1"/>
</dbReference>
<comment type="caution">
    <text evidence="14">The sequence shown here is derived from an EMBL/GenBank/DDBJ whole genome shotgun (WGS) entry which is preliminary data.</text>
</comment>
<dbReference type="NCBIfam" id="TIGR02970">
    <property type="entry name" value="succ_dehyd_cytB"/>
    <property type="match status" value="1"/>
</dbReference>
<dbReference type="PANTHER" id="PTHR10978:SF5">
    <property type="entry name" value="SUCCINATE DEHYDROGENASE CYTOCHROME B560 SUBUNIT, MITOCHONDRIAL"/>
    <property type="match status" value="1"/>
</dbReference>
<protein>
    <recommendedName>
        <fullName evidence="4">Succinate dehydrogenase cytochrome b556 subunit</fullName>
    </recommendedName>
</protein>
<keyword evidence="9 12" id="KW-0408">Iron</keyword>
<evidence type="ECO:0000256" key="2">
    <source>
        <dbReference type="ARBA" id="ARBA00004141"/>
    </source>
</evidence>
<gene>
    <name evidence="14" type="primary">sdhC</name>
    <name evidence="14" type="ORF">CWS72_06990</name>
</gene>
<dbReference type="SUPFAM" id="SSF81343">
    <property type="entry name" value="Fumarate reductase respiratory complex transmembrane subunits"/>
    <property type="match status" value="1"/>
</dbReference>
<evidence type="ECO:0000256" key="6">
    <source>
        <dbReference type="ARBA" id="ARBA00022692"/>
    </source>
</evidence>
<evidence type="ECO:0000256" key="8">
    <source>
        <dbReference type="ARBA" id="ARBA00022989"/>
    </source>
</evidence>
<keyword evidence="8 13" id="KW-1133">Transmembrane helix</keyword>
<dbReference type="PROSITE" id="PS01001">
    <property type="entry name" value="SDH_CYT_2"/>
    <property type="match status" value="1"/>
</dbReference>
<proteinExistence type="inferred from homology"/>
<evidence type="ECO:0000256" key="9">
    <source>
        <dbReference type="ARBA" id="ARBA00023004"/>
    </source>
</evidence>
<dbReference type="GO" id="GO:0016020">
    <property type="term" value="C:membrane"/>
    <property type="evidence" value="ECO:0007669"/>
    <property type="project" value="UniProtKB-SubCell"/>
</dbReference>
<comment type="function">
    <text evidence="1">Membrane-anchoring subunit of succinate dehydrogenase (SDH).</text>
</comment>
<evidence type="ECO:0000256" key="12">
    <source>
        <dbReference type="PIRSR" id="PIRSR000178-1"/>
    </source>
</evidence>
<dbReference type="InterPro" id="IPR000701">
    <property type="entry name" value="SuccDH_FuR_B_TM-su"/>
</dbReference>
<dbReference type="CDD" id="cd03499">
    <property type="entry name" value="SQR_TypeC_SdhC"/>
    <property type="match status" value="1"/>
</dbReference>
<dbReference type="GO" id="GO:0046872">
    <property type="term" value="F:metal ion binding"/>
    <property type="evidence" value="ECO:0007669"/>
    <property type="project" value="UniProtKB-KW"/>
</dbReference>
<comment type="cofactor">
    <cofactor evidence="12">
        <name>heme</name>
        <dbReference type="ChEBI" id="CHEBI:30413"/>
    </cofactor>
    <text evidence="12">The heme is bound between the two transmembrane subunits.</text>
</comment>
<dbReference type="RefSeq" id="WP_101249861.1">
    <property type="nucleotide sequence ID" value="NZ_PIUM01000005.1"/>
</dbReference>
<reference evidence="15" key="1">
    <citation type="submission" date="2017-12" db="EMBL/GenBank/DDBJ databases">
        <title>Draft genome sequence of Telmatospirillum siberiense 26-4b1T, an acidotolerant peatland alphaproteobacterium potentially involved in sulfur cycling.</title>
        <authorList>
            <person name="Hausmann B."/>
            <person name="Pjevac P."/>
            <person name="Schreck K."/>
            <person name="Herbold C.W."/>
            <person name="Daims H."/>
            <person name="Wagner M."/>
            <person name="Pester M."/>
            <person name="Loy A."/>
        </authorList>
    </citation>
    <scope>NUCLEOTIDE SEQUENCE [LARGE SCALE GENOMIC DNA]</scope>
    <source>
        <strain evidence="15">26-4b1</strain>
    </source>
</reference>
<comment type="similarity">
    <text evidence="3">Belongs to the cytochrome b560 family.</text>
</comment>
<keyword evidence="10 13" id="KW-0472">Membrane</keyword>
<dbReference type="PIRSF" id="PIRSF000178">
    <property type="entry name" value="SDH_cyt_b560"/>
    <property type="match status" value="1"/>
</dbReference>
<evidence type="ECO:0000256" key="13">
    <source>
        <dbReference type="SAM" id="Phobius"/>
    </source>
</evidence>
<dbReference type="Gene3D" id="1.20.1300.10">
    <property type="entry name" value="Fumarate reductase/succinate dehydrogenase, transmembrane subunit"/>
    <property type="match status" value="1"/>
</dbReference>
<evidence type="ECO:0000313" key="14">
    <source>
        <dbReference type="EMBL" id="PKU25337.1"/>
    </source>
</evidence>
<accession>A0A2N3PY56</accession>
<comment type="subcellular location">
    <subcellularLocation>
        <location evidence="2">Membrane</location>
        <topology evidence="2">Multi-pass membrane protein</topology>
    </subcellularLocation>
</comment>
<name>A0A2N3PY56_9PROT</name>
<keyword evidence="5 12" id="KW-0349">Heme</keyword>
<comment type="subunit">
    <text evidence="11">Part of an enzyme complex containing four subunits: a flavoprotein, an iron-sulfur protein, plus two membrane-anchoring proteins, SdhC and SdhD. The complex can form homotrimers.</text>
</comment>
<keyword evidence="15" id="KW-1185">Reference proteome</keyword>
<organism evidence="14 15">
    <name type="scientific">Telmatospirillum siberiense</name>
    <dbReference type="NCBI Taxonomy" id="382514"/>
    <lineage>
        <taxon>Bacteria</taxon>
        <taxon>Pseudomonadati</taxon>
        <taxon>Pseudomonadota</taxon>
        <taxon>Alphaproteobacteria</taxon>
        <taxon>Rhodospirillales</taxon>
        <taxon>Rhodospirillaceae</taxon>
        <taxon>Telmatospirillum</taxon>
    </lineage>
</organism>
<feature type="transmembrane region" description="Helical" evidence="13">
    <location>
        <begin position="20"/>
        <end position="46"/>
    </location>
</feature>
<dbReference type="GO" id="GO:0009055">
    <property type="term" value="F:electron transfer activity"/>
    <property type="evidence" value="ECO:0007669"/>
    <property type="project" value="InterPro"/>
</dbReference>
<keyword evidence="6 13" id="KW-0812">Transmembrane</keyword>
<dbReference type="Pfam" id="PF01127">
    <property type="entry name" value="Sdh_cyt"/>
    <property type="match status" value="1"/>
</dbReference>
<keyword evidence="7 12" id="KW-0479">Metal-binding</keyword>
<dbReference type="OrthoDB" id="9799441at2"/>
<dbReference type="InterPro" id="IPR014314">
    <property type="entry name" value="Succ_DH_cytb556"/>
</dbReference>
<dbReference type="Proteomes" id="UP000233293">
    <property type="component" value="Unassembled WGS sequence"/>
</dbReference>
<feature type="transmembrane region" description="Helical" evidence="13">
    <location>
        <begin position="58"/>
        <end position="82"/>
    </location>
</feature>
<evidence type="ECO:0000256" key="11">
    <source>
        <dbReference type="ARBA" id="ARBA00025912"/>
    </source>
</evidence>
<sequence>MAQRTRPLSPHVLNYRFPFVALLSISHRVTGIALSIGTVLLVYWLASAAYGPAAYERASHVLGSPIGLLVLFVFSFCLFYHLSNGIRHLFWDVGLGFELPTAVKSGRAVVVAAVGLTVLTWAIALF</sequence>
<evidence type="ECO:0000256" key="10">
    <source>
        <dbReference type="ARBA" id="ARBA00023136"/>
    </source>
</evidence>
<dbReference type="InterPro" id="IPR034804">
    <property type="entry name" value="SQR/QFR_C/D"/>
</dbReference>
<evidence type="ECO:0000256" key="7">
    <source>
        <dbReference type="ARBA" id="ARBA00022723"/>
    </source>
</evidence>